<proteinExistence type="predicted"/>
<sequence length="99" mass="10705">MKLRRSRPQRALLPVVLACALPGAAHALDAACAKAITQANLKQIDAPAFHSVKRFSGTSLEVIKANGKLYQRLGTEPWAPASFTVQELREAVQVAERAL</sequence>
<dbReference type="AlphaFoldDB" id="A0A254NE28"/>
<keyword evidence="3" id="KW-1185">Reference proteome</keyword>
<evidence type="ECO:0000313" key="2">
    <source>
        <dbReference type="EMBL" id="OWR04627.1"/>
    </source>
</evidence>
<comment type="caution">
    <text evidence="2">The sequence shown here is derived from an EMBL/GenBank/DDBJ whole genome shotgun (WGS) entry which is preliminary data.</text>
</comment>
<evidence type="ECO:0000313" key="3">
    <source>
        <dbReference type="Proteomes" id="UP000197446"/>
    </source>
</evidence>
<dbReference type="RefSeq" id="WP_088482762.1">
    <property type="nucleotide sequence ID" value="NZ_NISI01000002.1"/>
</dbReference>
<accession>A0A254NE28</accession>
<evidence type="ECO:0000256" key="1">
    <source>
        <dbReference type="SAM" id="SignalP"/>
    </source>
</evidence>
<gene>
    <name evidence="2" type="ORF">CDO81_08575</name>
</gene>
<dbReference type="Proteomes" id="UP000197446">
    <property type="component" value="Unassembled WGS sequence"/>
</dbReference>
<feature type="signal peptide" evidence="1">
    <location>
        <begin position="1"/>
        <end position="27"/>
    </location>
</feature>
<name>A0A254NE28_9BURK</name>
<organism evidence="2 3">
    <name type="scientific">Roseateles puraquae</name>
    <dbReference type="NCBI Taxonomy" id="431059"/>
    <lineage>
        <taxon>Bacteria</taxon>
        <taxon>Pseudomonadati</taxon>
        <taxon>Pseudomonadota</taxon>
        <taxon>Betaproteobacteria</taxon>
        <taxon>Burkholderiales</taxon>
        <taxon>Sphaerotilaceae</taxon>
        <taxon>Roseateles</taxon>
    </lineage>
</organism>
<dbReference type="EMBL" id="NISI01000002">
    <property type="protein sequence ID" value="OWR04627.1"/>
    <property type="molecule type" value="Genomic_DNA"/>
</dbReference>
<reference evidence="2 3" key="1">
    <citation type="journal article" date="2007" name="Int. J. Syst. Evol. Microbiol.">
        <title>Description of Pelomonas aquatica sp. nov. and Pelomonas puraquae sp. nov., isolated from industrial and haemodialysis water.</title>
        <authorList>
            <person name="Gomila M."/>
            <person name="Bowien B."/>
            <person name="Falsen E."/>
            <person name="Moore E.R."/>
            <person name="Lalucat J."/>
        </authorList>
    </citation>
    <scope>NUCLEOTIDE SEQUENCE [LARGE SCALE GENOMIC DNA]</scope>
    <source>
        <strain evidence="2 3">CCUG 52769</strain>
    </source>
</reference>
<keyword evidence="1" id="KW-0732">Signal</keyword>
<feature type="chain" id="PRO_5012806829" evidence="1">
    <location>
        <begin position="28"/>
        <end position="99"/>
    </location>
</feature>
<protein>
    <submittedName>
        <fullName evidence="2">Uncharacterized protein</fullName>
    </submittedName>
</protein>